<dbReference type="Proteomes" id="UP000593577">
    <property type="component" value="Unassembled WGS sequence"/>
</dbReference>
<organism evidence="1 2">
    <name type="scientific">Gossypium aridum</name>
    <name type="common">American cotton</name>
    <name type="synonym">Erioxylum aridum</name>
    <dbReference type="NCBI Taxonomy" id="34290"/>
    <lineage>
        <taxon>Eukaryota</taxon>
        <taxon>Viridiplantae</taxon>
        <taxon>Streptophyta</taxon>
        <taxon>Embryophyta</taxon>
        <taxon>Tracheophyta</taxon>
        <taxon>Spermatophyta</taxon>
        <taxon>Magnoliopsida</taxon>
        <taxon>eudicotyledons</taxon>
        <taxon>Gunneridae</taxon>
        <taxon>Pentapetalae</taxon>
        <taxon>rosids</taxon>
        <taxon>malvids</taxon>
        <taxon>Malvales</taxon>
        <taxon>Malvaceae</taxon>
        <taxon>Malvoideae</taxon>
        <taxon>Gossypium</taxon>
    </lineage>
</organism>
<gene>
    <name evidence="1" type="ORF">Goari_024750</name>
</gene>
<protein>
    <recommendedName>
        <fullName evidence="3">Translocon-associated protein subunit alpha</fullName>
    </recommendedName>
</protein>
<dbReference type="GO" id="GO:0005783">
    <property type="term" value="C:endoplasmic reticulum"/>
    <property type="evidence" value="ECO:0007669"/>
    <property type="project" value="TreeGrafter"/>
</dbReference>
<sequence length="235" mass="25494">ARCQSEAEADIAEAVEGGGELGIVGEEAQDFGSGNFDSAPGVETLFLFPKNSAKLVSAGEETELLVGVENVGESPVNVIAISASVHLPFDHRMLVQNLSAQFSHSCSNWSMRNYSAVPLVSTVAAYAFNNASIPPSKQATFPYIFAVSKYLQVNGYFKSLCTIRLELYMCSLCWFNLEPEPGTFDLVGNIFYEIDQHPYQSTFYNGTIEVVEAGGFLSVESVFLVTLGIALLVLF</sequence>
<dbReference type="PANTHER" id="PTHR12924">
    <property type="entry name" value="TRANSLOCON-ASSOCIATED PROTEIN, ALPHA SUBUNIT"/>
    <property type="match status" value="1"/>
</dbReference>
<proteinExistence type="predicted"/>
<dbReference type="AlphaFoldDB" id="A0A7J8X826"/>
<feature type="non-terminal residue" evidence="1">
    <location>
        <position position="1"/>
    </location>
</feature>
<reference evidence="1 2" key="1">
    <citation type="journal article" date="2019" name="Genome Biol. Evol.">
        <title>Insights into the evolution of the New World diploid cottons (Gossypium, subgenus Houzingenia) based on genome sequencing.</title>
        <authorList>
            <person name="Grover C.E."/>
            <person name="Arick M.A. 2nd"/>
            <person name="Thrash A."/>
            <person name="Conover J.L."/>
            <person name="Sanders W.S."/>
            <person name="Peterson D.G."/>
            <person name="Frelichowski J.E."/>
            <person name="Scheffler J.A."/>
            <person name="Scheffler B.E."/>
            <person name="Wendel J.F."/>
        </authorList>
    </citation>
    <scope>NUCLEOTIDE SEQUENCE [LARGE SCALE GENOMIC DNA]</scope>
    <source>
        <strain evidence="1">185</strain>
        <tissue evidence="1">Leaf</tissue>
    </source>
</reference>
<evidence type="ECO:0000313" key="2">
    <source>
        <dbReference type="Proteomes" id="UP000593577"/>
    </source>
</evidence>
<comment type="caution">
    <text evidence="1">The sequence shown here is derived from an EMBL/GenBank/DDBJ whole genome shotgun (WGS) entry which is preliminary data.</text>
</comment>
<name>A0A7J8X826_GOSAI</name>
<feature type="non-terminal residue" evidence="1">
    <location>
        <position position="235"/>
    </location>
</feature>
<dbReference type="PANTHER" id="PTHR12924:SF0">
    <property type="entry name" value="TRANSLOCON-ASSOCIATED PROTEIN SUBUNIT ALPHA"/>
    <property type="match status" value="1"/>
</dbReference>
<evidence type="ECO:0000313" key="1">
    <source>
        <dbReference type="EMBL" id="MBA0683074.1"/>
    </source>
</evidence>
<dbReference type="EMBL" id="JABFAA010000005">
    <property type="protein sequence ID" value="MBA0683074.1"/>
    <property type="molecule type" value="Genomic_DNA"/>
</dbReference>
<accession>A0A7J8X826</accession>
<keyword evidence="2" id="KW-1185">Reference proteome</keyword>
<evidence type="ECO:0008006" key="3">
    <source>
        <dbReference type="Google" id="ProtNLM"/>
    </source>
</evidence>